<evidence type="ECO:0000256" key="4">
    <source>
        <dbReference type="ARBA" id="ARBA00006492"/>
    </source>
</evidence>
<evidence type="ECO:0000256" key="12">
    <source>
        <dbReference type="ARBA" id="ARBA00023136"/>
    </source>
</evidence>
<dbReference type="PANTHER" id="PTHR10468:SF0">
    <property type="entry name" value="ALPHA-1,3-MANNOSYL-GLYCOPROTEIN 2-BETA-N-ACETYLGLUCOSAMINYLTRANSFERASE"/>
    <property type="match status" value="1"/>
</dbReference>
<evidence type="ECO:0000256" key="9">
    <source>
        <dbReference type="ARBA" id="ARBA00022968"/>
    </source>
</evidence>
<keyword evidence="12" id="KW-0472">Membrane</keyword>
<comment type="pathway">
    <text evidence="3">Protein modification; protein glycosylation.</text>
</comment>
<dbReference type="UniPathway" id="UPA00378"/>
<evidence type="ECO:0000256" key="1">
    <source>
        <dbReference type="ARBA" id="ARBA00001936"/>
    </source>
</evidence>
<gene>
    <name evidence="17" type="primary">Mgat1</name>
    <name evidence="17" type="ORF">SNAT2548_LOCUS35216</name>
</gene>
<evidence type="ECO:0000256" key="16">
    <source>
        <dbReference type="ARBA" id="ARBA00049421"/>
    </source>
</evidence>
<evidence type="ECO:0000256" key="3">
    <source>
        <dbReference type="ARBA" id="ARBA00004922"/>
    </source>
</evidence>
<keyword evidence="7" id="KW-0812">Transmembrane</keyword>
<comment type="cofactor">
    <cofactor evidence="1">
        <name>Mn(2+)</name>
        <dbReference type="ChEBI" id="CHEBI:29035"/>
    </cofactor>
</comment>
<comment type="catalytic activity">
    <reaction evidence="16">
        <text>N(4)-(alpha-D-Man-(1-&gt;3)-[alpha-D-Man-(1-&gt;3)-[alpha-D-Man-(1-&gt;6)]-alpha-D-Man-(1-&gt;6)]-beta-D-Man-(1-&gt;4)-beta-D-GlcNAc-(1-&gt;4)-beta-D-GlcNAc)-L-asparaginyl-[protein] (N-glucan mannose isomer 5A1,2) + UDP-N-acetyl-alpha-D-glucosamine = N(4)-{beta-D-GlcNAc-(1-&gt;2)-alpha-D-Man-(1-&gt;3)-[alpha-D-Man-(1-&gt;3)-[alpha-D-Man-(1-&gt;6)]-alpha-D-Man-(1-&gt;6)]-beta-D-Man-(1-&gt;4)-beta-D-GlcNAc-(1-&gt;4)-beta-D-GlcNAc}-L-asparaginyl-[protein] + UDP + H(+)</text>
        <dbReference type="Rhea" id="RHEA:11456"/>
        <dbReference type="Rhea" id="RHEA-COMP:14367"/>
        <dbReference type="Rhea" id="RHEA-COMP:14368"/>
        <dbReference type="ChEBI" id="CHEBI:15378"/>
        <dbReference type="ChEBI" id="CHEBI:57705"/>
        <dbReference type="ChEBI" id="CHEBI:58223"/>
        <dbReference type="ChEBI" id="CHEBI:59087"/>
        <dbReference type="ChEBI" id="CHEBI:60625"/>
        <dbReference type="EC" id="2.4.1.101"/>
    </reaction>
</comment>
<evidence type="ECO:0000256" key="14">
    <source>
        <dbReference type="ARBA" id="ARBA00038949"/>
    </source>
</evidence>
<comment type="subcellular location">
    <subcellularLocation>
        <location evidence="2">Golgi apparatus membrane</location>
        <topology evidence="2">Single-pass type II membrane protein</topology>
    </subcellularLocation>
</comment>
<comment type="similarity">
    <text evidence="4">Belongs to the glycosyltransferase 13 family.</text>
</comment>
<dbReference type="InterPro" id="IPR004139">
    <property type="entry name" value="Glyco_trans_13"/>
</dbReference>
<evidence type="ECO:0000256" key="2">
    <source>
        <dbReference type="ARBA" id="ARBA00004323"/>
    </source>
</evidence>
<dbReference type="SUPFAM" id="SSF53448">
    <property type="entry name" value="Nucleotide-diphospho-sugar transferases"/>
    <property type="match status" value="1"/>
</dbReference>
<name>A0A812V633_9DINO</name>
<keyword evidence="18" id="KW-1185">Reference proteome</keyword>
<dbReference type="OrthoDB" id="440755at2759"/>
<evidence type="ECO:0000256" key="10">
    <source>
        <dbReference type="ARBA" id="ARBA00022989"/>
    </source>
</evidence>
<dbReference type="InterPro" id="IPR052261">
    <property type="entry name" value="Glycosyltransferase_13"/>
</dbReference>
<dbReference type="PANTHER" id="PTHR10468">
    <property type="entry name" value="PROTEIN O-LINKED-MANNOSE BETA-1,2-N-ACETYLGLUCOSAMINYLTRANSFERASE 1/ALPHA-1,3-MANNOSYL-GLYCOPROTEIN 2-BETA-N-ACETYLGLUCOSAMINYLTRANSFERASE"/>
    <property type="match status" value="1"/>
</dbReference>
<dbReference type="EMBL" id="CAJNDS010002852">
    <property type="protein sequence ID" value="CAE7619596.1"/>
    <property type="molecule type" value="Genomic_DNA"/>
</dbReference>
<keyword evidence="6" id="KW-0808">Transferase</keyword>
<evidence type="ECO:0000256" key="8">
    <source>
        <dbReference type="ARBA" id="ARBA00022723"/>
    </source>
</evidence>
<keyword evidence="5" id="KW-0328">Glycosyltransferase</keyword>
<accession>A0A812V633</accession>
<protein>
    <recommendedName>
        <fullName evidence="14">alpha-1,3-mannosyl-glycoprotein 2-beta-N-acetylglucosaminyltransferase</fullName>
        <ecNumber evidence="14">2.4.1.101</ecNumber>
    </recommendedName>
    <alternativeName>
        <fullName evidence="15">N-glycosyl-oligosaccharide-glycoprotein N-acetylglucosaminyltransferase I</fullName>
    </alternativeName>
</protein>
<evidence type="ECO:0000256" key="6">
    <source>
        <dbReference type="ARBA" id="ARBA00022679"/>
    </source>
</evidence>
<organism evidence="17 18">
    <name type="scientific">Symbiodinium natans</name>
    <dbReference type="NCBI Taxonomy" id="878477"/>
    <lineage>
        <taxon>Eukaryota</taxon>
        <taxon>Sar</taxon>
        <taxon>Alveolata</taxon>
        <taxon>Dinophyceae</taxon>
        <taxon>Suessiales</taxon>
        <taxon>Symbiodiniaceae</taxon>
        <taxon>Symbiodinium</taxon>
    </lineage>
</organism>
<evidence type="ECO:0000313" key="18">
    <source>
        <dbReference type="Proteomes" id="UP000604046"/>
    </source>
</evidence>
<evidence type="ECO:0000256" key="5">
    <source>
        <dbReference type="ARBA" id="ARBA00022676"/>
    </source>
</evidence>
<evidence type="ECO:0000256" key="15">
    <source>
        <dbReference type="ARBA" id="ARBA00041712"/>
    </source>
</evidence>
<dbReference type="FunFam" id="3.90.550.10:FF:000252">
    <property type="entry name" value="Protein O-linked-mannose beta-1,2-N-acetylglucosaminyltransferase 1"/>
    <property type="match status" value="1"/>
</dbReference>
<keyword evidence="8" id="KW-0479">Metal-binding</keyword>
<dbReference type="GO" id="GO:0046872">
    <property type="term" value="F:metal ion binding"/>
    <property type="evidence" value="ECO:0007669"/>
    <property type="project" value="UniProtKB-KW"/>
</dbReference>
<evidence type="ECO:0000256" key="11">
    <source>
        <dbReference type="ARBA" id="ARBA00023034"/>
    </source>
</evidence>
<proteinExistence type="inferred from homology"/>
<dbReference type="GO" id="GO:0003827">
    <property type="term" value="F:alpha-1,3-mannosylglycoprotein 2-beta-N-acetylglucosaminyltransferase activity"/>
    <property type="evidence" value="ECO:0007669"/>
    <property type="project" value="UniProtKB-EC"/>
</dbReference>
<keyword evidence="9" id="KW-0735">Signal-anchor</keyword>
<keyword evidence="13" id="KW-0464">Manganese</keyword>
<sequence>MALQDDLGRLHRSVCARCSGRVNGPVPTTLPDDVMEECQWKELQHSGFADANVSSELHHLADAKALCLRRGDRCQGVSCDFGNPARCHLVKGKQLTLAGHATHVKECLSSGVCQHDRQSIDSSELLDLDAVIVVLAHNRESDLADCLTSLLSLAHIDMFKLHVSLDDAHHYARMADVVAGIAKAYNKTITTMRVPERENNFTSDNAEQQKWFQTNTGKIAHHYWAAFEQVFMVDGFKWAIFVEEDLVFAPDFLALFISTWQLLQKDHSLWCVSGWNDAGFTFAVSDQCRLFRTSYFPGLGFMLPQQVWLKLREEWPSAPTMGWDYWMRTAFRRSHKECIVPEVPRSRHFSHKGSSITQDRQVEFFQSMALANLVSSCVSSRGCNHFGNLSYLMQAEYETWILRAIQNARPVKGLSAVHQVGQQCEKEAVNLGVHDDPDLCAALVGLSHCSKYFMFAPNYPNWGCRCCQDVRPLGKAHVSWSLYEARGAVALDPKKVYIVPYVRESFMNIAPVFGLVPLKMTNVIPPDVRAEHHGLVFGRHVVSQAVVIFADKRSDKPYLPQSMRVARDMDVVRQQADHGESCDSACAKTGRRCDAEALHSLNNCPDMEEAFGCKYCAHQVGQELPAYVVDKFQPTVGQCLVTFISQMSCQARHPATRRLCACAAVDKPDVPAFVHNGTRQYVRASDWESQIVEVGGHVQKGQVALLEPSSAILAHTLSGC</sequence>
<keyword evidence="11" id="KW-0333">Golgi apparatus</keyword>
<dbReference type="AlphaFoldDB" id="A0A812V633"/>
<dbReference type="EC" id="2.4.1.101" evidence="14"/>
<evidence type="ECO:0000256" key="7">
    <source>
        <dbReference type="ARBA" id="ARBA00022692"/>
    </source>
</evidence>
<dbReference type="Pfam" id="PF03071">
    <property type="entry name" value="GNT-I"/>
    <property type="match status" value="1"/>
</dbReference>
<dbReference type="Proteomes" id="UP000604046">
    <property type="component" value="Unassembled WGS sequence"/>
</dbReference>
<reference evidence="17" key="1">
    <citation type="submission" date="2021-02" db="EMBL/GenBank/DDBJ databases">
        <authorList>
            <person name="Dougan E. K."/>
            <person name="Rhodes N."/>
            <person name="Thang M."/>
            <person name="Chan C."/>
        </authorList>
    </citation>
    <scope>NUCLEOTIDE SEQUENCE</scope>
</reference>
<keyword evidence="10" id="KW-1133">Transmembrane helix</keyword>
<dbReference type="InterPro" id="IPR029044">
    <property type="entry name" value="Nucleotide-diphossugar_trans"/>
</dbReference>
<evidence type="ECO:0000256" key="13">
    <source>
        <dbReference type="ARBA" id="ARBA00023211"/>
    </source>
</evidence>
<dbReference type="Gene3D" id="3.90.550.10">
    <property type="entry name" value="Spore Coat Polysaccharide Biosynthesis Protein SpsA, Chain A"/>
    <property type="match status" value="1"/>
</dbReference>
<comment type="caution">
    <text evidence="17">The sequence shown here is derived from an EMBL/GenBank/DDBJ whole genome shotgun (WGS) entry which is preliminary data.</text>
</comment>
<dbReference type="GO" id="GO:0000139">
    <property type="term" value="C:Golgi membrane"/>
    <property type="evidence" value="ECO:0007669"/>
    <property type="project" value="UniProtKB-SubCell"/>
</dbReference>
<evidence type="ECO:0000313" key="17">
    <source>
        <dbReference type="EMBL" id="CAE7619596.1"/>
    </source>
</evidence>